<dbReference type="AlphaFoldDB" id="A0A369BA46"/>
<protein>
    <submittedName>
        <fullName evidence="1">Uncharacterized protein</fullName>
    </submittedName>
</protein>
<organism evidence="1 2">
    <name type="scientific">Anaerobacterium chartisolvens</name>
    <dbReference type="NCBI Taxonomy" id="1297424"/>
    <lineage>
        <taxon>Bacteria</taxon>
        <taxon>Bacillati</taxon>
        <taxon>Bacillota</taxon>
        <taxon>Clostridia</taxon>
        <taxon>Eubacteriales</taxon>
        <taxon>Oscillospiraceae</taxon>
        <taxon>Anaerobacterium</taxon>
    </lineage>
</organism>
<dbReference type="RefSeq" id="WP_114296936.1">
    <property type="nucleotide sequence ID" value="NZ_QPJT01000005.1"/>
</dbReference>
<dbReference type="EMBL" id="QPJT01000005">
    <property type="protein sequence ID" value="RCX18392.1"/>
    <property type="molecule type" value="Genomic_DNA"/>
</dbReference>
<gene>
    <name evidence="1" type="ORF">DFR58_105156</name>
</gene>
<comment type="caution">
    <text evidence="1">The sequence shown here is derived from an EMBL/GenBank/DDBJ whole genome shotgun (WGS) entry which is preliminary data.</text>
</comment>
<sequence>MSISGIARGLFKTIRGVAEGDGELIAQGAIKTVKSTVTTIVSAVAADIAEVIHKPEDHEDD</sequence>
<dbReference type="Proteomes" id="UP000253034">
    <property type="component" value="Unassembled WGS sequence"/>
</dbReference>
<evidence type="ECO:0000313" key="2">
    <source>
        <dbReference type="Proteomes" id="UP000253034"/>
    </source>
</evidence>
<evidence type="ECO:0000313" key="1">
    <source>
        <dbReference type="EMBL" id="RCX18392.1"/>
    </source>
</evidence>
<keyword evidence="2" id="KW-1185">Reference proteome</keyword>
<accession>A0A369BA46</accession>
<reference evidence="1 2" key="1">
    <citation type="submission" date="2018-07" db="EMBL/GenBank/DDBJ databases">
        <title>Genomic Encyclopedia of Type Strains, Phase IV (KMG-IV): sequencing the most valuable type-strain genomes for metagenomic binning, comparative biology and taxonomic classification.</title>
        <authorList>
            <person name="Goeker M."/>
        </authorList>
    </citation>
    <scope>NUCLEOTIDE SEQUENCE [LARGE SCALE GENOMIC DNA]</scope>
    <source>
        <strain evidence="1 2">DSM 27016</strain>
    </source>
</reference>
<proteinExistence type="predicted"/>
<name>A0A369BA46_9FIRM</name>